<feature type="transmembrane region" description="Helical" evidence="11">
    <location>
        <begin position="107"/>
        <end position="130"/>
    </location>
</feature>
<evidence type="ECO:0000256" key="5">
    <source>
        <dbReference type="ARBA" id="ARBA00022692"/>
    </source>
</evidence>
<keyword evidence="6 11" id="KW-0276">Fatty acid metabolism</keyword>
<dbReference type="Proteomes" id="UP000492821">
    <property type="component" value="Unassembled WGS sequence"/>
</dbReference>
<evidence type="ECO:0000256" key="2">
    <source>
        <dbReference type="ARBA" id="ARBA00005194"/>
    </source>
</evidence>
<dbReference type="WBParaSite" id="Pan_g5126.t1">
    <property type="protein sequence ID" value="Pan_g5126.t1"/>
    <property type="gene ID" value="Pan_g5126"/>
</dbReference>
<evidence type="ECO:0000256" key="1">
    <source>
        <dbReference type="ARBA" id="ARBA00004141"/>
    </source>
</evidence>
<dbReference type="InterPro" id="IPR030457">
    <property type="entry name" value="ELO_CS"/>
</dbReference>
<evidence type="ECO:0000256" key="9">
    <source>
        <dbReference type="ARBA" id="ARBA00023136"/>
    </source>
</evidence>
<name>A0A7E4ZZC9_PANRE</name>
<keyword evidence="5 11" id="KW-0812">Transmembrane</keyword>
<evidence type="ECO:0000256" key="4">
    <source>
        <dbReference type="ARBA" id="ARBA00022679"/>
    </source>
</evidence>
<dbReference type="PANTHER" id="PTHR11157:SF27">
    <property type="entry name" value="ELONGATION OF LONG CHAIN FATTY ACIDS PROTEIN 6"/>
    <property type="match status" value="1"/>
</dbReference>
<comment type="similarity">
    <text evidence="11">Belongs to the ELO family.</text>
</comment>
<dbReference type="Pfam" id="PF01151">
    <property type="entry name" value="ELO"/>
    <property type="match status" value="1"/>
</dbReference>
<dbReference type="GO" id="GO:0009922">
    <property type="term" value="F:fatty acid elongase activity"/>
    <property type="evidence" value="ECO:0007669"/>
    <property type="project" value="UniProtKB-EC"/>
</dbReference>
<dbReference type="GO" id="GO:0034626">
    <property type="term" value="P:fatty acid elongation, polyunsaturated fatty acid"/>
    <property type="evidence" value="ECO:0007669"/>
    <property type="project" value="TreeGrafter"/>
</dbReference>
<dbReference type="AlphaFoldDB" id="A0A7E4ZZC9"/>
<proteinExistence type="inferred from homology"/>
<keyword evidence="8 11" id="KW-0443">Lipid metabolism</keyword>
<feature type="transmembrane region" description="Helical" evidence="11">
    <location>
        <begin position="163"/>
        <end position="184"/>
    </location>
</feature>
<keyword evidence="3 11" id="KW-0444">Lipid biosynthesis</keyword>
<keyword evidence="4 11" id="KW-0808">Transferase</keyword>
<evidence type="ECO:0000256" key="6">
    <source>
        <dbReference type="ARBA" id="ARBA00022832"/>
    </source>
</evidence>
<reference evidence="13" key="2">
    <citation type="submission" date="2020-10" db="UniProtKB">
        <authorList>
            <consortium name="WormBaseParasite"/>
        </authorList>
    </citation>
    <scope>IDENTIFICATION</scope>
</reference>
<dbReference type="InterPro" id="IPR002076">
    <property type="entry name" value="ELO_fam"/>
</dbReference>
<evidence type="ECO:0000256" key="11">
    <source>
        <dbReference type="RuleBase" id="RU361115"/>
    </source>
</evidence>
<dbReference type="UniPathway" id="UPA00094"/>
<comment type="pathway">
    <text evidence="2">Lipid metabolism; fatty acid biosynthesis.</text>
</comment>
<dbReference type="PANTHER" id="PTHR11157">
    <property type="entry name" value="FATTY ACID ACYL TRANSFERASE-RELATED"/>
    <property type="match status" value="1"/>
</dbReference>
<keyword evidence="10 11" id="KW-0275">Fatty acid biosynthesis</keyword>
<evidence type="ECO:0000313" key="13">
    <source>
        <dbReference type="WBParaSite" id="Pan_g5126.t1"/>
    </source>
</evidence>
<evidence type="ECO:0000256" key="7">
    <source>
        <dbReference type="ARBA" id="ARBA00022989"/>
    </source>
</evidence>
<dbReference type="GO" id="GO:0019367">
    <property type="term" value="P:fatty acid elongation, saturated fatty acid"/>
    <property type="evidence" value="ECO:0007669"/>
    <property type="project" value="TreeGrafter"/>
</dbReference>
<dbReference type="GO" id="GO:0034625">
    <property type="term" value="P:fatty acid elongation, monounsaturated fatty acid"/>
    <property type="evidence" value="ECO:0007669"/>
    <property type="project" value="TreeGrafter"/>
</dbReference>
<reference evidence="12" key="1">
    <citation type="journal article" date="2013" name="Genetics">
        <title>The draft genome and transcriptome of Panagrellus redivivus are shaped by the harsh demands of a free-living lifestyle.</title>
        <authorList>
            <person name="Srinivasan J."/>
            <person name="Dillman A.R."/>
            <person name="Macchietto M.G."/>
            <person name="Heikkinen L."/>
            <person name="Lakso M."/>
            <person name="Fracchia K.M."/>
            <person name="Antoshechkin I."/>
            <person name="Mortazavi A."/>
            <person name="Wong G."/>
            <person name="Sternberg P.W."/>
        </authorList>
    </citation>
    <scope>NUCLEOTIDE SEQUENCE [LARGE SCALE GENOMIC DNA]</scope>
    <source>
        <strain evidence="12">MT8872</strain>
    </source>
</reference>
<keyword evidence="9 11" id="KW-0472">Membrane</keyword>
<dbReference type="GO" id="GO:0005789">
    <property type="term" value="C:endoplasmic reticulum membrane"/>
    <property type="evidence" value="ECO:0007669"/>
    <property type="project" value="TreeGrafter"/>
</dbReference>
<feature type="transmembrane region" description="Helical" evidence="11">
    <location>
        <begin position="22"/>
        <end position="45"/>
    </location>
</feature>
<keyword evidence="7 11" id="KW-1133">Transmembrane helix</keyword>
<organism evidence="12 13">
    <name type="scientific">Panagrellus redivivus</name>
    <name type="common">Microworm</name>
    <dbReference type="NCBI Taxonomy" id="6233"/>
    <lineage>
        <taxon>Eukaryota</taxon>
        <taxon>Metazoa</taxon>
        <taxon>Ecdysozoa</taxon>
        <taxon>Nematoda</taxon>
        <taxon>Chromadorea</taxon>
        <taxon>Rhabditida</taxon>
        <taxon>Tylenchina</taxon>
        <taxon>Panagrolaimomorpha</taxon>
        <taxon>Panagrolaimoidea</taxon>
        <taxon>Panagrolaimidae</taxon>
        <taxon>Panagrellus</taxon>
    </lineage>
</organism>
<keyword evidence="12" id="KW-1185">Reference proteome</keyword>
<accession>A0A7E4ZZC9</accession>
<comment type="subcellular location">
    <subcellularLocation>
        <location evidence="1">Membrane</location>
        <topology evidence="1">Multi-pass membrane protein</topology>
    </subcellularLocation>
</comment>
<evidence type="ECO:0000256" key="8">
    <source>
        <dbReference type="ARBA" id="ARBA00023098"/>
    </source>
</evidence>
<sequence length="275" mass="31498">MSNASFLEIALASPFNYEAAKAYTYAIQWPAFWISIAYIFVIFGIQNYMKDRAPLDIRLPLRLWNLWLAVFSIAGSYVTTTALFTEIRTEGLASSYCYAGNFFQGTPGLWTFLFCMSKVAELGDTIFIVLRKRPLMFLHWYHHVATLNYGMLTYADGTAYNTWIIWLNFSVHAIMYSYYFLAACKIRVPAAVAQSITFLQISQFIITHAVLFHVLYLVATGTPCHMHGLTYTYCLLMEISYVYLFGLFFYQSYIQGGGKKYQREQAAKKAAAKAE</sequence>
<feature type="transmembrane region" description="Helical" evidence="11">
    <location>
        <begin position="196"/>
        <end position="218"/>
    </location>
</feature>
<feature type="transmembrane region" description="Helical" evidence="11">
    <location>
        <begin position="230"/>
        <end position="250"/>
    </location>
</feature>
<comment type="catalytic activity">
    <reaction evidence="11">
        <text>a very-long-chain acyl-CoA + malonyl-CoA + H(+) = a very-long-chain 3-oxoacyl-CoA + CO2 + CoA</text>
        <dbReference type="Rhea" id="RHEA:32727"/>
        <dbReference type="ChEBI" id="CHEBI:15378"/>
        <dbReference type="ChEBI" id="CHEBI:16526"/>
        <dbReference type="ChEBI" id="CHEBI:57287"/>
        <dbReference type="ChEBI" id="CHEBI:57384"/>
        <dbReference type="ChEBI" id="CHEBI:90725"/>
        <dbReference type="ChEBI" id="CHEBI:90736"/>
        <dbReference type="EC" id="2.3.1.199"/>
    </reaction>
</comment>
<dbReference type="EC" id="2.3.1.199" evidence="11"/>
<feature type="transmembrane region" description="Helical" evidence="11">
    <location>
        <begin position="137"/>
        <end position="157"/>
    </location>
</feature>
<dbReference type="PROSITE" id="PS01188">
    <property type="entry name" value="ELO"/>
    <property type="match status" value="1"/>
</dbReference>
<dbReference type="GO" id="GO:0030148">
    <property type="term" value="P:sphingolipid biosynthetic process"/>
    <property type="evidence" value="ECO:0007669"/>
    <property type="project" value="TreeGrafter"/>
</dbReference>
<evidence type="ECO:0000256" key="3">
    <source>
        <dbReference type="ARBA" id="ARBA00022516"/>
    </source>
</evidence>
<evidence type="ECO:0000256" key="10">
    <source>
        <dbReference type="ARBA" id="ARBA00023160"/>
    </source>
</evidence>
<evidence type="ECO:0000313" key="12">
    <source>
        <dbReference type="Proteomes" id="UP000492821"/>
    </source>
</evidence>
<dbReference type="GO" id="GO:0042761">
    <property type="term" value="P:very long-chain fatty acid biosynthetic process"/>
    <property type="evidence" value="ECO:0007669"/>
    <property type="project" value="TreeGrafter"/>
</dbReference>
<feature type="transmembrane region" description="Helical" evidence="11">
    <location>
        <begin position="66"/>
        <end position="87"/>
    </location>
</feature>
<protein>
    <recommendedName>
        <fullName evidence="11">Elongation of very long chain fatty acids protein</fullName>
        <ecNumber evidence="11">2.3.1.199</ecNumber>
    </recommendedName>
    <alternativeName>
        <fullName evidence="11">Very-long-chain 3-oxoacyl-CoA synthase</fullName>
    </alternativeName>
</protein>